<organism evidence="2">
    <name type="scientific">Mycolicibacterium gilvum (strain PYR-GCK)</name>
    <name type="common">Mycobacterium gilvum (strain PYR-GCK)</name>
    <dbReference type="NCBI Taxonomy" id="350054"/>
    <lineage>
        <taxon>Bacteria</taxon>
        <taxon>Bacillati</taxon>
        <taxon>Actinomycetota</taxon>
        <taxon>Actinomycetes</taxon>
        <taxon>Mycobacteriales</taxon>
        <taxon>Mycobacteriaceae</taxon>
        <taxon>Mycolicibacterium</taxon>
    </lineage>
</organism>
<evidence type="ECO:0000259" key="1">
    <source>
        <dbReference type="Pfam" id="PF18862"/>
    </source>
</evidence>
<gene>
    <name evidence="2" type="ordered locus">Mflv_1987</name>
</gene>
<dbReference type="HOGENOM" id="CLU_579800_0_0_11"/>
<dbReference type="Pfam" id="PF18862">
    <property type="entry name" value="ApeA_NTD1"/>
    <property type="match status" value="1"/>
</dbReference>
<reference evidence="2" key="2">
    <citation type="journal article" date="2013" name="PLoS ONE">
        <title>A Gene Expression Study of the Activities of Aromatic Ring-Cleavage Dioxygenases in Mycobacterium gilvum PYR-GCK to Changes in Salinity and pH during Pyrene Degradation.</title>
        <authorList>
            <person name="Badejo A.C."/>
            <person name="Badejo A.O."/>
            <person name="Shin K.H."/>
            <person name="Chai Y.G."/>
        </authorList>
    </citation>
    <scope>NUCLEOTIDE SEQUENCE [LARGE SCALE GENOMIC DNA]</scope>
    <source>
        <strain evidence="2">PYR-GCK</strain>
    </source>
</reference>
<proteinExistence type="predicted"/>
<evidence type="ECO:0000313" key="2">
    <source>
        <dbReference type="EMBL" id="ABP44465.1"/>
    </source>
</evidence>
<protein>
    <recommendedName>
        <fullName evidence="1">ApeA N-terminal domain-containing protein</fullName>
    </recommendedName>
</protein>
<dbReference type="InterPro" id="IPR041223">
    <property type="entry name" value="ApeA_NTD"/>
</dbReference>
<dbReference type="EMBL" id="CP000656">
    <property type="protein sequence ID" value="ABP44465.1"/>
    <property type="molecule type" value="Genomic_DNA"/>
</dbReference>
<sequence length="471" mass="53202">MSRMPHSDPWCHYPVMGDRLRDTMDGTLGHFWMDVADVYKLDKAADGYVQLADDNLFHIGTLRTRQYRSEFGKNRGRLALPDTIYAVTNVTRSIFFDIAGISQSNVMGERASTQTVRTRGVIVNVPLRAIKNDKFLAVELEIPQVTRWAGLTSIRETATKPKGSRSKQFKAETVDVEPLELDIRPGFKLKLDSTWHVDGPDDRRTINAPLVVGTSSRTPRKWHDHLIPLMAVQDLINLAHEGFVPAEQARVEFNIEDDGQPRESATLWNSRLMALPRRGGVSSPESMTEVPLFYLGHIGGVQGLRNWIRLDAKYPRATGPLTNTYRYGETGVEVHLIEIAVGMEYWTRLHNEHFKRAWAKPRKRGKKNEPLPMAMGRYVGPAFTDFVGGNLDAWVDLFWGTYNKLKHEHGFGYDPYDIETLGDTGALLLLGALLNRIAGNRIPMEVITSSHRTHKLKERVQKLVATGLTVP</sequence>
<dbReference type="eggNOG" id="ENOG5033X84">
    <property type="taxonomic scope" value="Bacteria"/>
</dbReference>
<dbReference type="KEGG" id="mgi:Mflv_1987"/>
<feature type="domain" description="ApeA N-terminal" evidence="1">
    <location>
        <begin position="43"/>
        <end position="307"/>
    </location>
</feature>
<accession>A4T6I8</accession>
<reference evidence="2" key="1">
    <citation type="submission" date="2007-04" db="EMBL/GenBank/DDBJ databases">
        <authorList>
            <consortium name="US DOE Joint Genome Institute"/>
            <person name="Copeland A."/>
            <person name="Lucas S."/>
            <person name="Lapidus A."/>
            <person name="Barry K."/>
            <person name="Detter J.C."/>
            <person name="Glavina del Rio T."/>
            <person name="Hammon N."/>
            <person name="Israni S."/>
            <person name="Dalin E."/>
            <person name="Tice H."/>
            <person name="Pitluck S."/>
            <person name="Chain P."/>
            <person name="Malfatti S."/>
            <person name="Shin M."/>
            <person name="Vergez L."/>
            <person name="Schmutz J."/>
            <person name="Larimer F."/>
            <person name="Land M."/>
            <person name="Hauser L."/>
            <person name="Kyrpides N."/>
            <person name="Mikhailova N."/>
            <person name="Miller C."/>
            <person name="Richardson P."/>
        </authorList>
    </citation>
    <scope>NUCLEOTIDE SEQUENCE</scope>
    <source>
        <strain evidence="2">PYR-GCK</strain>
    </source>
</reference>
<dbReference type="AlphaFoldDB" id="A4T6I8"/>
<name>A4T6I8_MYCGI</name>